<comment type="subunit">
    <text evidence="4">Hexamer formed by 3 homodimers.</text>
</comment>
<dbReference type="GO" id="GO:0005737">
    <property type="term" value="C:cytoplasm"/>
    <property type="evidence" value="ECO:0007669"/>
    <property type="project" value="TreeGrafter"/>
</dbReference>
<dbReference type="InterPro" id="IPR037128">
    <property type="entry name" value="Quinolinate_PRibosylTase_N_sf"/>
</dbReference>
<proteinExistence type="inferred from homology"/>
<comment type="caution">
    <text evidence="14">The sequence shown here is derived from an EMBL/GenBank/DDBJ whole genome shotgun (WGS) entry which is preliminary data.</text>
</comment>
<comment type="pathway">
    <text evidence="2">Cofactor biosynthesis; NAD(+) biosynthesis; nicotinate D-ribonucleotide from quinolinate: step 1/1.</text>
</comment>
<accession>A0A644XTG8</accession>
<dbReference type="InterPro" id="IPR036068">
    <property type="entry name" value="Nicotinate_pribotase-like_C"/>
</dbReference>
<evidence type="ECO:0000259" key="12">
    <source>
        <dbReference type="Pfam" id="PF01729"/>
    </source>
</evidence>
<dbReference type="InterPro" id="IPR013785">
    <property type="entry name" value="Aldolase_TIM"/>
</dbReference>
<dbReference type="GO" id="GO:0009435">
    <property type="term" value="P:NAD+ biosynthetic process"/>
    <property type="evidence" value="ECO:0007669"/>
    <property type="project" value="UniProtKB-UniPathway"/>
</dbReference>
<dbReference type="InterPro" id="IPR002638">
    <property type="entry name" value="Quinolinate_PRibosylTrfase_C"/>
</dbReference>
<evidence type="ECO:0000256" key="3">
    <source>
        <dbReference type="ARBA" id="ARBA00009400"/>
    </source>
</evidence>
<dbReference type="FunFam" id="3.20.20.70:FF:000030">
    <property type="entry name" value="Nicotinate-nucleotide pyrophosphorylase, carboxylating"/>
    <property type="match status" value="1"/>
</dbReference>
<evidence type="ECO:0000256" key="4">
    <source>
        <dbReference type="ARBA" id="ARBA00011218"/>
    </source>
</evidence>
<feature type="domain" description="Quinolinate phosphoribosyl transferase N-terminal" evidence="13">
    <location>
        <begin position="22"/>
        <end position="107"/>
    </location>
</feature>
<evidence type="ECO:0000256" key="9">
    <source>
        <dbReference type="ARBA" id="ARBA00033102"/>
    </source>
</evidence>
<dbReference type="Pfam" id="PF01729">
    <property type="entry name" value="QRPTase_C"/>
    <property type="match status" value="1"/>
</dbReference>
<comment type="catalytic activity">
    <reaction evidence="10">
        <text>nicotinate beta-D-ribonucleotide + CO2 + diphosphate = quinolinate + 5-phospho-alpha-D-ribose 1-diphosphate + 2 H(+)</text>
        <dbReference type="Rhea" id="RHEA:12733"/>
        <dbReference type="ChEBI" id="CHEBI:15378"/>
        <dbReference type="ChEBI" id="CHEBI:16526"/>
        <dbReference type="ChEBI" id="CHEBI:29959"/>
        <dbReference type="ChEBI" id="CHEBI:33019"/>
        <dbReference type="ChEBI" id="CHEBI:57502"/>
        <dbReference type="ChEBI" id="CHEBI:58017"/>
        <dbReference type="EC" id="2.4.2.19"/>
    </reaction>
</comment>
<keyword evidence="7 14" id="KW-0328">Glycosyltransferase</keyword>
<dbReference type="EC" id="2.4.2.19" evidence="5"/>
<dbReference type="CDD" id="cd01572">
    <property type="entry name" value="QPRTase"/>
    <property type="match status" value="1"/>
</dbReference>
<comment type="similarity">
    <text evidence="3">Belongs to the NadC/ModD family.</text>
</comment>
<evidence type="ECO:0000256" key="7">
    <source>
        <dbReference type="ARBA" id="ARBA00022676"/>
    </source>
</evidence>
<dbReference type="SUPFAM" id="SSF51690">
    <property type="entry name" value="Nicotinate/Quinolinate PRTase C-terminal domain-like"/>
    <property type="match status" value="1"/>
</dbReference>
<evidence type="ECO:0000256" key="6">
    <source>
        <dbReference type="ARBA" id="ARBA00022642"/>
    </source>
</evidence>
<gene>
    <name evidence="14" type="primary">nadC_17</name>
    <name evidence="14" type="ORF">SDC9_63980</name>
</gene>
<comment type="function">
    <text evidence="1">Involved in the catabolism of quinolinic acid (QA).</text>
</comment>
<keyword evidence="8 14" id="KW-0808">Transferase</keyword>
<dbReference type="PANTHER" id="PTHR32179">
    <property type="entry name" value="NICOTINATE-NUCLEOTIDE PYROPHOSPHORYLASE [CARBOXYLATING]"/>
    <property type="match status" value="1"/>
</dbReference>
<dbReference type="PIRSF" id="PIRSF006250">
    <property type="entry name" value="NadC_ModD"/>
    <property type="match status" value="1"/>
</dbReference>
<dbReference type="FunFam" id="3.90.1170.20:FF:000001">
    <property type="entry name" value="Nicotinate-nucleotide diphosphorylase (Carboxylating)"/>
    <property type="match status" value="1"/>
</dbReference>
<feature type="domain" description="Quinolinate phosphoribosyl transferase C-terminal" evidence="12">
    <location>
        <begin position="109"/>
        <end position="274"/>
    </location>
</feature>
<evidence type="ECO:0000256" key="10">
    <source>
        <dbReference type="ARBA" id="ARBA00047445"/>
    </source>
</evidence>
<sequence>MLETHLDDMILRALAEDLGNGDITTLSTVDAGRHADGNLIAKEAGVICGLTLAAQVFALLDTSVELVSFVSDGDKLKQGDIIAKISGPARSILSGERVALNFLQRLSGIATRTRLAVDQISGTKAVIIDTRKTTPGLRYVEKYAVRVGGGRNHRFNLSDGILIKDNHIRAAGGITQAVSRARKLAPHTLKIEVEVESFPQINEALKSGADIIMLDNMSIENMAEAVKIIDGRALTEASGNMGEKDLLSIAKTGVDLISIGALTHTVKAMDISLRFTGSF</sequence>
<dbReference type="NCBIfam" id="TIGR00078">
    <property type="entry name" value="nadC"/>
    <property type="match status" value="1"/>
</dbReference>
<dbReference type="UniPathway" id="UPA00253">
    <property type="reaction ID" value="UER00331"/>
</dbReference>
<evidence type="ECO:0000256" key="11">
    <source>
        <dbReference type="ARBA" id="ARBA00069173"/>
    </source>
</evidence>
<dbReference type="AlphaFoldDB" id="A0A644XTG8"/>
<evidence type="ECO:0000259" key="13">
    <source>
        <dbReference type="Pfam" id="PF02749"/>
    </source>
</evidence>
<dbReference type="GO" id="GO:0004514">
    <property type="term" value="F:nicotinate-nucleotide diphosphorylase (carboxylating) activity"/>
    <property type="evidence" value="ECO:0007669"/>
    <property type="project" value="UniProtKB-EC"/>
</dbReference>
<keyword evidence="6" id="KW-0662">Pyridine nucleotide biosynthesis</keyword>
<dbReference type="SUPFAM" id="SSF54675">
    <property type="entry name" value="Nicotinate/Quinolinate PRTase N-terminal domain-like"/>
    <property type="match status" value="1"/>
</dbReference>
<dbReference type="InterPro" id="IPR027277">
    <property type="entry name" value="NadC/ModD"/>
</dbReference>
<evidence type="ECO:0000256" key="1">
    <source>
        <dbReference type="ARBA" id="ARBA00003237"/>
    </source>
</evidence>
<dbReference type="GO" id="GO:0034213">
    <property type="term" value="P:quinolinate catabolic process"/>
    <property type="evidence" value="ECO:0007669"/>
    <property type="project" value="TreeGrafter"/>
</dbReference>
<dbReference type="PANTHER" id="PTHR32179:SF3">
    <property type="entry name" value="NICOTINATE-NUCLEOTIDE PYROPHOSPHORYLASE [CARBOXYLATING]"/>
    <property type="match status" value="1"/>
</dbReference>
<evidence type="ECO:0000256" key="2">
    <source>
        <dbReference type="ARBA" id="ARBA00004893"/>
    </source>
</evidence>
<dbReference type="Pfam" id="PF02749">
    <property type="entry name" value="QRPTase_N"/>
    <property type="match status" value="1"/>
</dbReference>
<dbReference type="InterPro" id="IPR004393">
    <property type="entry name" value="NadC"/>
</dbReference>
<dbReference type="Gene3D" id="3.20.20.70">
    <property type="entry name" value="Aldolase class I"/>
    <property type="match status" value="1"/>
</dbReference>
<name>A0A644XTG8_9ZZZZ</name>
<dbReference type="EMBL" id="VSSQ01002823">
    <property type="protein sequence ID" value="MPM17583.1"/>
    <property type="molecule type" value="Genomic_DNA"/>
</dbReference>
<organism evidence="14">
    <name type="scientific">bioreactor metagenome</name>
    <dbReference type="NCBI Taxonomy" id="1076179"/>
    <lineage>
        <taxon>unclassified sequences</taxon>
        <taxon>metagenomes</taxon>
        <taxon>ecological metagenomes</taxon>
    </lineage>
</organism>
<dbReference type="Gene3D" id="3.90.1170.20">
    <property type="entry name" value="Quinolinate phosphoribosyl transferase, N-terminal domain"/>
    <property type="match status" value="1"/>
</dbReference>
<evidence type="ECO:0000256" key="5">
    <source>
        <dbReference type="ARBA" id="ARBA00011944"/>
    </source>
</evidence>
<evidence type="ECO:0000256" key="8">
    <source>
        <dbReference type="ARBA" id="ARBA00022679"/>
    </source>
</evidence>
<reference evidence="14" key="1">
    <citation type="submission" date="2019-08" db="EMBL/GenBank/DDBJ databases">
        <authorList>
            <person name="Kucharzyk K."/>
            <person name="Murdoch R.W."/>
            <person name="Higgins S."/>
            <person name="Loffler F."/>
        </authorList>
    </citation>
    <scope>NUCLEOTIDE SEQUENCE</scope>
</reference>
<dbReference type="InterPro" id="IPR022412">
    <property type="entry name" value="Quinolinate_PRibosylTrfase_N"/>
</dbReference>
<protein>
    <recommendedName>
        <fullName evidence="11">Probable nicotinate-nucleotide pyrophosphorylase [carboxylating]</fullName>
        <ecNumber evidence="5">2.4.2.19</ecNumber>
    </recommendedName>
    <alternativeName>
        <fullName evidence="9">Quinolinate phosphoribosyltransferase [decarboxylating]</fullName>
    </alternativeName>
</protein>
<evidence type="ECO:0000313" key="14">
    <source>
        <dbReference type="EMBL" id="MPM17583.1"/>
    </source>
</evidence>